<dbReference type="AlphaFoldDB" id="A0A815UMV6"/>
<organism evidence="7 8">
    <name type="scientific">Adineta steineri</name>
    <dbReference type="NCBI Taxonomy" id="433720"/>
    <lineage>
        <taxon>Eukaryota</taxon>
        <taxon>Metazoa</taxon>
        <taxon>Spiralia</taxon>
        <taxon>Gnathifera</taxon>
        <taxon>Rotifera</taxon>
        <taxon>Eurotatoria</taxon>
        <taxon>Bdelloidea</taxon>
        <taxon>Adinetida</taxon>
        <taxon>Adinetidae</taxon>
        <taxon>Adineta</taxon>
    </lineage>
</organism>
<keyword evidence="3" id="KW-0863">Zinc-finger</keyword>
<feature type="compositionally biased region" description="Polar residues" evidence="6">
    <location>
        <begin position="165"/>
        <end position="182"/>
    </location>
</feature>
<evidence type="ECO:0000313" key="8">
    <source>
        <dbReference type="Proteomes" id="UP000663845"/>
    </source>
</evidence>
<dbReference type="GO" id="GO:0008270">
    <property type="term" value="F:zinc ion binding"/>
    <property type="evidence" value="ECO:0007669"/>
    <property type="project" value="UniProtKB-KW"/>
</dbReference>
<dbReference type="GO" id="GO:0005634">
    <property type="term" value="C:nucleus"/>
    <property type="evidence" value="ECO:0007669"/>
    <property type="project" value="UniProtKB-SubCell"/>
</dbReference>
<evidence type="ECO:0000256" key="4">
    <source>
        <dbReference type="ARBA" id="ARBA00022833"/>
    </source>
</evidence>
<comment type="caution">
    <text evidence="7">The sequence shown here is derived from an EMBL/GenBank/DDBJ whole genome shotgun (WGS) entry which is preliminary data.</text>
</comment>
<evidence type="ECO:0000256" key="1">
    <source>
        <dbReference type="ARBA" id="ARBA00004123"/>
    </source>
</evidence>
<feature type="region of interest" description="Disordered" evidence="6">
    <location>
        <begin position="134"/>
        <end position="182"/>
    </location>
</feature>
<dbReference type="PANTHER" id="PTHR46481:SF10">
    <property type="entry name" value="ZINC FINGER BED DOMAIN-CONTAINING PROTEIN 39"/>
    <property type="match status" value="1"/>
</dbReference>
<protein>
    <submittedName>
        <fullName evidence="7">Uncharacterized protein</fullName>
    </submittedName>
</protein>
<sequence>MIDDLSKINFISVITDFYSDLKGISYLVLTGHYLTTDFVLSSTVLRFSSFQTRHFSHLIGLEIEKQLTELNLFDKVTSITCDAAPNMIKTLDYLTRADISRIRCQAHLLHLIICNGASSSDYIGSQVESQEVDNQQKIDIDSYNTQRSTDDDFNSTNSKSEDENSLTTYEDNFQIGVTQADK</sequence>
<accession>A0A815UMV6</accession>
<keyword evidence="2" id="KW-0479">Metal-binding</keyword>
<name>A0A815UMV6_9BILA</name>
<dbReference type="Proteomes" id="UP000663845">
    <property type="component" value="Unassembled WGS sequence"/>
</dbReference>
<gene>
    <name evidence="7" type="ORF">JYZ213_LOCUS44424</name>
</gene>
<comment type="subcellular location">
    <subcellularLocation>
        <location evidence="1">Nucleus</location>
    </subcellularLocation>
</comment>
<keyword evidence="4" id="KW-0862">Zinc</keyword>
<evidence type="ECO:0000256" key="3">
    <source>
        <dbReference type="ARBA" id="ARBA00022771"/>
    </source>
</evidence>
<evidence type="ECO:0000313" key="7">
    <source>
        <dbReference type="EMBL" id="CAF1518221.1"/>
    </source>
</evidence>
<evidence type="ECO:0000256" key="2">
    <source>
        <dbReference type="ARBA" id="ARBA00022723"/>
    </source>
</evidence>
<dbReference type="SUPFAM" id="SSF53098">
    <property type="entry name" value="Ribonuclease H-like"/>
    <property type="match status" value="1"/>
</dbReference>
<keyword evidence="5" id="KW-0539">Nucleus</keyword>
<dbReference type="PANTHER" id="PTHR46481">
    <property type="entry name" value="ZINC FINGER BED DOMAIN-CONTAINING PROTEIN 4"/>
    <property type="match status" value="1"/>
</dbReference>
<dbReference type="InterPro" id="IPR012337">
    <property type="entry name" value="RNaseH-like_sf"/>
</dbReference>
<evidence type="ECO:0000256" key="6">
    <source>
        <dbReference type="SAM" id="MobiDB-lite"/>
    </source>
</evidence>
<proteinExistence type="predicted"/>
<evidence type="ECO:0000256" key="5">
    <source>
        <dbReference type="ARBA" id="ARBA00023242"/>
    </source>
</evidence>
<reference evidence="7" key="1">
    <citation type="submission" date="2021-02" db="EMBL/GenBank/DDBJ databases">
        <authorList>
            <person name="Nowell W R."/>
        </authorList>
    </citation>
    <scope>NUCLEOTIDE SEQUENCE</scope>
</reference>
<dbReference type="EMBL" id="CAJNOG010002816">
    <property type="protein sequence ID" value="CAF1518221.1"/>
    <property type="molecule type" value="Genomic_DNA"/>
</dbReference>
<dbReference type="InterPro" id="IPR052035">
    <property type="entry name" value="ZnF_BED_domain_contain"/>
</dbReference>